<dbReference type="Proteomes" id="UP001501624">
    <property type="component" value="Unassembled WGS sequence"/>
</dbReference>
<dbReference type="EMBL" id="BAABCM010000013">
    <property type="protein sequence ID" value="GAA3842020.1"/>
    <property type="molecule type" value="Genomic_DNA"/>
</dbReference>
<evidence type="ECO:0000313" key="2">
    <source>
        <dbReference type="Proteomes" id="UP001501624"/>
    </source>
</evidence>
<sequence>MVLRYDGTVGDTGTTNITKSGELIQLFEQFKQKAKNILAEDWNGAAATAFDEAQEIWNQRVNNFGSTHQDMGNAVIRAAENAFDKDMQARGYFNI</sequence>
<keyword evidence="2" id="KW-1185">Reference proteome</keyword>
<dbReference type="InterPro" id="IPR036689">
    <property type="entry name" value="ESAT-6-like_sf"/>
</dbReference>
<protein>
    <recommendedName>
        <fullName evidence="3">WXG100 family type VII secretion target</fullName>
    </recommendedName>
</protein>
<evidence type="ECO:0000313" key="1">
    <source>
        <dbReference type="EMBL" id="GAA3842020.1"/>
    </source>
</evidence>
<dbReference type="Gene3D" id="1.10.287.1060">
    <property type="entry name" value="ESAT-6-like"/>
    <property type="match status" value="1"/>
</dbReference>
<dbReference type="InterPro" id="IPR010310">
    <property type="entry name" value="T7SS_ESAT-6-like"/>
</dbReference>
<name>A0ABP7JE38_9PSEU</name>
<proteinExistence type="predicted"/>
<reference evidence="2" key="1">
    <citation type="journal article" date="2019" name="Int. J. Syst. Evol. Microbiol.">
        <title>The Global Catalogue of Microorganisms (GCM) 10K type strain sequencing project: providing services to taxonomists for standard genome sequencing and annotation.</title>
        <authorList>
            <consortium name="The Broad Institute Genomics Platform"/>
            <consortium name="The Broad Institute Genome Sequencing Center for Infectious Disease"/>
            <person name="Wu L."/>
            <person name="Ma J."/>
        </authorList>
    </citation>
    <scope>NUCLEOTIDE SEQUENCE [LARGE SCALE GENOMIC DNA]</scope>
    <source>
        <strain evidence="2">JCM 17017</strain>
    </source>
</reference>
<gene>
    <name evidence="1" type="ORF">GCM10022380_70230</name>
</gene>
<organism evidence="1 2">
    <name type="scientific">Amycolatopsis tucumanensis</name>
    <dbReference type="NCBI Taxonomy" id="401106"/>
    <lineage>
        <taxon>Bacteria</taxon>
        <taxon>Bacillati</taxon>
        <taxon>Actinomycetota</taxon>
        <taxon>Actinomycetes</taxon>
        <taxon>Pseudonocardiales</taxon>
        <taxon>Pseudonocardiaceae</taxon>
        <taxon>Amycolatopsis</taxon>
    </lineage>
</organism>
<accession>A0ABP7JE38</accession>
<dbReference type="Pfam" id="PF06013">
    <property type="entry name" value="WXG100"/>
    <property type="match status" value="1"/>
</dbReference>
<evidence type="ECO:0008006" key="3">
    <source>
        <dbReference type="Google" id="ProtNLM"/>
    </source>
</evidence>
<dbReference type="SUPFAM" id="SSF140453">
    <property type="entry name" value="EsxAB dimer-like"/>
    <property type="match status" value="1"/>
</dbReference>
<dbReference type="RefSeq" id="WP_020416781.1">
    <property type="nucleotide sequence ID" value="NZ_BAABCM010000013.1"/>
</dbReference>
<comment type="caution">
    <text evidence="1">The sequence shown here is derived from an EMBL/GenBank/DDBJ whole genome shotgun (WGS) entry which is preliminary data.</text>
</comment>